<dbReference type="Gene3D" id="1.10.472.10">
    <property type="entry name" value="Cyclin-like"/>
    <property type="match status" value="1"/>
</dbReference>
<dbReference type="EMBL" id="CAJVPV010016405">
    <property type="protein sequence ID" value="CAG8697986.1"/>
    <property type="molecule type" value="Genomic_DNA"/>
</dbReference>
<protein>
    <submittedName>
        <fullName evidence="1">16870_t:CDS:1</fullName>
    </submittedName>
</protein>
<gene>
    <name evidence="1" type="ORF">AMORRO_LOCUS11955</name>
</gene>
<keyword evidence="2" id="KW-1185">Reference proteome</keyword>
<dbReference type="GO" id="GO:0019901">
    <property type="term" value="F:protein kinase binding"/>
    <property type="evidence" value="ECO:0007669"/>
    <property type="project" value="InterPro"/>
</dbReference>
<accession>A0A9N9N2V6</accession>
<dbReference type="GO" id="GO:0016538">
    <property type="term" value="F:cyclin-dependent protein serine/threonine kinase regulator activity"/>
    <property type="evidence" value="ECO:0007669"/>
    <property type="project" value="TreeGrafter"/>
</dbReference>
<dbReference type="Pfam" id="PF08613">
    <property type="entry name" value="Cyclin"/>
    <property type="match status" value="1"/>
</dbReference>
<dbReference type="PANTHER" id="PTHR15615:SF36">
    <property type="entry name" value="PHO85 CYCLIN-5"/>
    <property type="match status" value="1"/>
</dbReference>
<dbReference type="GO" id="GO:0005634">
    <property type="term" value="C:nucleus"/>
    <property type="evidence" value="ECO:0007669"/>
    <property type="project" value="TreeGrafter"/>
</dbReference>
<dbReference type="PANTHER" id="PTHR15615">
    <property type="match status" value="1"/>
</dbReference>
<reference evidence="1" key="1">
    <citation type="submission" date="2021-06" db="EMBL/GenBank/DDBJ databases">
        <authorList>
            <person name="Kallberg Y."/>
            <person name="Tangrot J."/>
            <person name="Rosling A."/>
        </authorList>
    </citation>
    <scope>NUCLEOTIDE SEQUENCE</scope>
    <source>
        <strain evidence="1">CL551</strain>
    </source>
</reference>
<dbReference type="OrthoDB" id="286814at2759"/>
<proteinExistence type="predicted"/>
<dbReference type="CDD" id="cd20557">
    <property type="entry name" value="CYCLIN_ScPCL1-like"/>
    <property type="match status" value="1"/>
</dbReference>
<comment type="caution">
    <text evidence="1">The sequence shown here is derived from an EMBL/GenBank/DDBJ whole genome shotgun (WGS) entry which is preliminary data.</text>
</comment>
<evidence type="ECO:0000313" key="2">
    <source>
        <dbReference type="Proteomes" id="UP000789342"/>
    </source>
</evidence>
<name>A0A9N9N2V6_9GLOM</name>
<organism evidence="1 2">
    <name type="scientific">Acaulospora morrowiae</name>
    <dbReference type="NCBI Taxonomy" id="94023"/>
    <lineage>
        <taxon>Eukaryota</taxon>
        <taxon>Fungi</taxon>
        <taxon>Fungi incertae sedis</taxon>
        <taxon>Mucoromycota</taxon>
        <taxon>Glomeromycotina</taxon>
        <taxon>Glomeromycetes</taxon>
        <taxon>Diversisporales</taxon>
        <taxon>Acaulosporaceae</taxon>
        <taxon>Acaulospora</taxon>
    </lineage>
</organism>
<dbReference type="Proteomes" id="UP000789342">
    <property type="component" value="Unassembled WGS sequence"/>
</dbReference>
<evidence type="ECO:0000313" key="1">
    <source>
        <dbReference type="EMBL" id="CAG8697986.1"/>
    </source>
</evidence>
<dbReference type="InterPro" id="IPR013922">
    <property type="entry name" value="Cyclin_PHO80-like"/>
</dbReference>
<dbReference type="GO" id="GO:0000307">
    <property type="term" value="C:cyclin-dependent protein kinase holoenzyme complex"/>
    <property type="evidence" value="ECO:0007669"/>
    <property type="project" value="TreeGrafter"/>
</dbReference>
<dbReference type="AlphaFoldDB" id="A0A9N9N2V6"/>
<sequence length="272" mass="31062">MSEATGIIIDAHMVSLVTTYDDEFTSYQGSVEHSLTVNNDVNSHEDFHPLQLQQFSEPREPPVEVDQNTLALRSHDLVENLVDTTELIINTIWANFPVHFSAPVIPLRLFIQEILRRSRTSWSTLQTTLFYLVKIKPQITLLASSQVGDDNNKRSGKGCDPATCGRRMFLASLIVASKYLQDRNFANNTWSKISGLPVREINEIERRLLKLIDYDLYISEPIFKHWVNLLLSHIQITSGSTEAVQPDAHRREQLKQTLWMSRSQNVECSVQG</sequence>